<organism evidence="1 2">
    <name type="scientific">Cryptosporangium japonicum</name>
    <dbReference type="NCBI Taxonomy" id="80872"/>
    <lineage>
        <taxon>Bacteria</taxon>
        <taxon>Bacillati</taxon>
        <taxon>Actinomycetota</taxon>
        <taxon>Actinomycetes</taxon>
        <taxon>Cryptosporangiales</taxon>
        <taxon>Cryptosporangiaceae</taxon>
        <taxon>Cryptosporangium</taxon>
    </lineage>
</organism>
<evidence type="ECO:0000313" key="1">
    <source>
        <dbReference type="EMBL" id="GAA0237973.1"/>
    </source>
</evidence>
<proteinExistence type="predicted"/>
<evidence type="ECO:0000313" key="2">
    <source>
        <dbReference type="Proteomes" id="UP001500967"/>
    </source>
</evidence>
<comment type="caution">
    <text evidence="1">The sequence shown here is derived from an EMBL/GenBank/DDBJ whole genome shotgun (WGS) entry which is preliminary data.</text>
</comment>
<name>A0ABN0U474_9ACTN</name>
<accession>A0ABN0U474</accession>
<reference evidence="1 2" key="1">
    <citation type="journal article" date="2019" name="Int. J. Syst. Evol. Microbiol.">
        <title>The Global Catalogue of Microorganisms (GCM) 10K type strain sequencing project: providing services to taxonomists for standard genome sequencing and annotation.</title>
        <authorList>
            <consortium name="The Broad Institute Genomics Platform"/>
            <consortium name="The Broad Institute Genome Sequencing Center for Infectious Disease"/>
            <person name="Wu L."/>
            <person name="Ma J."/>
        </authorList>
    </citation>
    <scope>NUCLEOTIDE SEQUENCE [LARGE SCALE GENOMIC DNA]</scope>
    <source>
        <strain evidence="1 2">JCM 10425</strain>
    </source>
</reference>
<evidence type="ECO:0008006" key="3">
    <source>
        <dbReference type="Google" id="ProtNLM"/>
    </source>
</evidence>
<sequence>MSGMSDDVVDALQQFVARIDAFAPDAPVHTELDVGGRRLTLREPVVRALVEALHAYRDPRDNGQCDHCGSHRMDANFRCADCGRLSGLFGELVTQRAADHTEPPELETSWTSS</sequence>
<dbReference type="Proteomes" id="UP001500967">
    <property type="component" value="Unassembled WGS sequence"/>
</dbReference>
<keyword evidence="2" id="KW-1185">Reference proteome</keyword>
<protein>
    <recommendedName>
        <fullName evidence="3">Transposase</fullName>
    </recommendedName>
</protein>
<dbReference type="EMBL" id="BAAAGX010000009">
    <property type="protein sequence ID" value="GAA0237973.1"/>
    <property type="molecule type" value="Genomic_DNA"/>
</dbReference>
<gene>
    <name evidence="1" type="ORF">GCM10009539_24050</name>
</gene>